<keyword evidence="3" id="KW-1003">Cell membrane</keyword>
<dbReference type="InterPro" id="IPR035906">
    <property type="entry name" value="MetI-like_sf"/>
</dbReference>
<dbReference type="Pfam" id="PF00528">
    <property type="entry name" value="BPD_transp_1"/>
    <property type="match status" value="1"/>
</dbReference>
<evidence type="ECO:0000256" key="5">
    <source>
        <dbReference type="ARBA" id="ARBA00022989"/>
    </source>
</evidence>
<dbReference type="PANTHER" id="PTHR30614">
    <property type="entry name" value="MEMBRANE COMPONENT OF AMINO ACID ABC TRANSPORTER"/>
    <property type="match status" value="1"/>
</dbReference>
<keyword evidence="4 7" id="KW-0812">Transmembrane</keyword>
<keyword evidence="2 7" id="KW-0813">Transport</keyword>
<feature type="transmembrane region" description="Helical" evidence="7">
    <location>
        <begin position="229"/>
        <end position="250"/>
    </location>
</feature>
<keyword evidence="10" id="KW-1185">Reference proteome</keyword>
<evidence type="ECO:0000313" key="9">
    <source>
        <dbReference type="EMBL" id="UUP12424.1"/>
    </source>
</evidence>
<feature type="transmembrane region" description="Helical" evidence="7">
    <location>
        <begin position="19"/>
        <end position="37"/>
    </location>
</feature>
<organism evidence="9 10">
    <name type="scientific">Aeromicrobium wangtongii</name>
    <dbReference type="NCBI Taxonomy" id="2969247"/>
    <lineage>
        <taxon>Bacteria</taxon>
        <taxon>Bacillati</taxon>
        <taxon>Actinomycetota</taxon>
        <taxon>Actinomycetes</taxon>
        <taxon>Propionibacteriales</taxon>
        <taxon>Nocardioidaceae</taxon>
        <taxon>Aeromicrobium</taxon>
    </lineage>
</organism>
<accession>A0ABY5M2K2</accession>
<name>A0ABY5M2K2_9ACTN</name>
<dbReference type="CDD" id="cd06261">
    <property type="entry name" value="TM_PBP2"/>
    <property type="match status" value="1"/>
</dbReference>
<dbReference type="PANTHER" id="PTHR30614:SF21">
    <property type="entry name" value="AMINO ACID ABC TRANSPORTER PERMEASE"/>
    <property type="match status" value="1"/>
</dbReference>
<dbReference type="SUPFAM" id="SSF161098">
    <property type="entry name" value="MetI-like"/>
    <property type="match status" value="1"/>
</dbReference>
<dbReference type="EMBL" id="CP102173">
    <property type="protein sequence ID" value="UUP12424.1"/>
    <property type="molecule type" value="Genomic_DNA"/>
</dbReference>
<protein>
    <submittedName>
        <fullName evidence="9">Amino acid ABC transporter permease</fullName>
    </submittedName>
</protein>
<evidence type="ECO:0000256" key="3">
    <source>
        <dbReference type="ARBA" id="ARBA00022475"/>
    </source>
</evidence>
<proteinExistence type="inferred from homology"/>
<evidence type="ECO:0000259" key="8">
    <source>
        <dbReference type="PROSITE" id="PS50928"/>
    </source>
</evidence>
<feature type="transmembrane region" description="Helical" evidence="7">
    <location>
        <begin position="66"/>
        <end position="90"/>
    </location>
</feature>
<dbReference type="NCBIfam" id="TIGR01726">
    <property type="entry name" value="HEQRo_perm_3TM"/>
    <property type="match status" value="1"/>
</dbReference>
<evidence type="ECO:0000256" key="1">
    <source>
        <dbReference type="ARBA" id="ARBA00004651"/>
    </source>
</evidence>
<evidence type="ECO:0000313" key="10">
    <source>
        <dbReference type="Proteomes" id="UP001316184"/>
    </source>
</evidence>
<dbReference type="InterPro" id="IPR043429">
    <property type="entry name" value="ArtM/GltK/GlnP/TcyL/YhdX-like"/>
</dbReference>
<feature type="domain" description="ABC transmembrane type-1" evidence="8">
    <location>
        <begin position="66"/>
        <end position="251"/>
    </location>
</feature>
<evidence type="ECO:0000256" key="7">
    <source>
        <dbReference type="RuleBase" id="RU363032"/>
    </source>
</evidence>
<evidence type="ECO:0000256" key="6">
    <source>
        <dbReference type="ARBA" id="ARBA00023136"/>
    </source>
</evidence>
<feature type="transmembrane region" description="Helical" evidence="7">
    <location>
        <begin position="102"/>
        <end position="125"/>
    </location>
</feature>
<dbReference type="RefSeq" id="WP_232399944.1">
    <property type="nucleotide sequence ID" value="NZ_CP102173.1"/>
</dbReference>
<dbReference type="Gene3D" id="1.10.3720.10">
    <property type="entry name" value="MetI-like"/>
    <property type="match status" value="1"/>
</dbReference>
<gene>
    <name evidence="9" type="ORF">NQV15_11220</name>
</gene>
<dbReference type="InterPro" id="IPR010065">
    <property type="entry name" value="AA_ABC_transptr_permease_3TM"/>
</dbReference>
<reference evidence="9 10" key="1">
    <citation type="submission" date="2022-08" db="EMBL/GenBank/DDBJ databases">
        <title>novel species in genus Aeromicrobium.</title>
        <authorList>
            <person name="Ye L."/>
        </authorList>
    </citation>
    <scope>NUCLEOTIDE SEQUENCE [LARGE SCALE GENOMIC DNA]</scope>
    <source>
        <strain evidence="10">zg-Y1379</strain>
    </source>
</reference>
<dbReference type="Proteomes" id="UP001316184">
    <property type="component" value="Chromosome"/>
</dbReference>
<comment type="similarity">
    <text evidence="7">Belongs to the binding-protein-dependent transport system permease family.</text>
</comment>
<comment type="subcellular location">
    <subcellularLocation>
        <location evidence="1 7">Cell membrane</location>
        <topology evidence="1 7">Multi-pass membrane protein</topology>
    </subcellularLocation>
</comment>
<keyword evidence="6 7" id="KW-0472">Membrane</keyword>
<dbReference type="PROSITE" id="PS50928">
    <property type="entry name" value="ABC_TM1"/>
    <property type="match status" value="1"/>
</dbReference>
<feature type="transmembrane region" description="Helical" evidence="7">
    <location>
        <begin position="131"/>
        <end position="151"/>
    </location>
</feature>
<evidence type="ECO:0000256" key="2">
    <source>
        <dbReference type="ARBA" id="ARBA00022448"/>
    </source>
</evidence>
<sequence>MSSVLFDVPGPRAARRHRIIGIATVIAVIAIIGAVIWKFQAEGQLTYAKWEPFFTPSLIQLLLKGLAWTILAGALAIVFAVPLGMVLGVAKLSDHRIIRWPAWLFVEFFRAVPLLMLIIFIWSMQGFPLDTIFPLVLGLLLYNGSVLAEVVRAGINAVPVGQAEAAYALGLRKHQVMRIILLPQAIKIMLPSFISQCIVALKDTSLGFYILAPGLTFAGREIYKTFQNYLQTAIVLAVVYIILNLLLGLLGEWLQRRFGGESKIQMVGDVVRAQPEGATARA</sequence>
<evidence type="ECO:0000256" key="4">
    <source>
        <dbReference type="ARBA" id="ARBA00022692"/>
    </source>
</evidence>
<dbReference type="InterPro" id="IPR000515">
    <property type="entry name" value="MetI-like"/>
</dbReference>
<keyword evidence="5 7" id="KW-1133">Transmembrane helix</keyword>